<reference evidence="9" key="1">
    <citation type="journal article" date="2023" name="Nat. Commun.">
        <title>Diploid and tetraploid genomes of Acorus and the evolution of monocots.</title>
        <authorList>
            <person name="Ma L."/>
            <person name="Liu K.W."/>
            <person name="Li Z."/>
            <person name="Hsiao Y.Y."/>
            <person name="Qi Y."/>
            <person name="Fu T."/>
            <person name="Tang G.D."/>
            <person name="Zhang D."/>
            <person name="Sun W.H."/>
            <person name="Liu D.K."/>
            <person name="Li Y."/>
            <person name="Chen G.Z."/>
            <person name="Liu X.D."/>
            <person name="Liao X.Y."/>
            <person name="Jiang Y.T."/>
            <person name="Yu X."/>
            <person name="Hao Y."/>
            <person name="Huang J."/>
            <person name="Zhao X.W."/>
            <person name="Ke S."/>
            <person name="Chen Y.Y."/>
            <person name="Wu W.L."/>
            <person name="Hsu J.L."/>
            <person name="Lin Y.F."/>
            <person name="Huang M.D."/>
            <person name="Li C.Y."/>
            <person name="Huang L."/>
            <person name="Wang Z.W."/>
            <person name="Zhao X."/>
            <person name="Zhong W.Y."/>
            <person name="Peng D.H."/>
            <person name="Ahmad S."/>
            <person name="Lan S."/>
            <person name="Zhang J.S."/>
            <person name="Tsai W.C."/>
            <person name="Van de Peer Y."/>
            <person name="Liu Z.J."/>
        </authorList>
    </citation>
    <scope>NUCLEOTIDE SEQUENCE</scope>
    <source>
        <strain evidence="9">SCP</strain>
    </source>
</reference>
<evidence type="ECO:0000256" key="2">
    <source>
        <dbReference type="ARBA" id="ARBA00022723"/>
    </source>
</evidence>
<name>A0AAV9B4G2_ACOGR</name>
<dbReference type="GO" id="GO:0004222">
    <property type="term" value="F:metalloendopeptidase activity"/>
    <property type="evidence" value="ECO:0007669"/>
    <property type="project" value="InterPro"/>
</dbReference>
<keyword evidence="7" id="KW-1133">Transmembrane helix</keyword>
<dbReference type="AlphaFoldDB" id="A0AAV9B4G2"/>
<keyword evidence="10" id="KW-1185">Reference proteome</keyword>
<keyword evidence="5 6" id="KW-0482">Metalloprotease</keyword>
<evidence type="ECO:0000313" key="10">
    <source>
        <dbReference type="Proteomes" id="UP001179952"/>
    </source>
</evidence>
<reference evidence="9" key="2">
    <citation type="submission" date="2023-06" db="EMBL/GenBank/DDBJ databases">
        <authorList>
            <person name="Ma L."/>
            <person name="Liu K.-W."/>
            <person name="Li Z."/>
            <person name="Hsiao Y.-Y."/>
            <person name="Qi Y."/>
            <person name="Fu T."/>
            <person name="Tang G."/>
            <person name="Zhang D."/>
            <person name="Sun W.-H."/>
            <person name="Liu D.-K."/>
            <person name="Li Y."/>
            <person name="Chen G.-Z."/>
            <person name="Liu X.-D."/>
            <person name="Liao X.-Y."/>
            <person name="Jiang Y.-T."/>
            <person name="Yu X."/>
            <person name="Hao Y."/>
            <person name="Huang J."/>
            <person name="Zhao X.-W."/>
            <person name="Ke S."/>
            <person name="Chen Y.-Y."/>
            <person name="Wu W.-L."/>
            <person name="Hsu J.-L."/>
            <person name="Lin Y.-F."/>
            <person name="Huang M.-D."/>
            <person name="Li C.-Y."/>
            <person name="Huang L."/>
            <person name="Wang Z.-W."/>
            <person name="Zhao X."/>
            <person name="Zhong W.-Y."/>
            <person name="Peng D.-H."/>
            <person name="Ahmad S."/>
            <person name="Lan S."/>
            <person name="Zhang J.-S."/>
            <person name="Tsai W.-C."/>
            <person name="Van De Peer Y."/>
            <person name="Liu Z.-J."/>
        </authorList>
    </citation>
    <scope>NUCLEOTIDE SEQUENCE</scope>
    <source>
        <strain evidence="9">SCP</strain>
        <tissue evidence="9">Leaves</tissue>
    </source>
</reference>
<keyword evidence="1 6" id="KW-0645">Protease</keyword>
<evidence type="ECO:0000256" key="7">
    <source>
        <dbReference type="SAM" id="Phobius"/>
    </source>
</evidence>
<evidence type="ECO:0000256" key="6">
    <source>
        <dbReference type="RuleBase" id="RU003983"/>
    </source>
</evidence>
<sequence>MVPFTNRTPFVIFPMSMEHDFGEMHLEHEKEKMEYKGKILPPDHPDSVRVRLIAEKIIGALHRELRKKRIWSAPQYSSEKVGQAWGVESQTRFLEGLKWEILVVKSFECQAYYLVGGKIIYSTAYFKYVSSDAEIATAISHEVGHAVARYRAEMITKELWFFVYAYLVLMLTGNAKLAKERTNALLRLPLSRRMEMEADYIGRLLVASAGYDPCVAVLASA</sequence>
<comment type="cofactor">
    <cofactor evidence="6">
        <name>Zn(2+)</name>
        <dbReference type="ChEBI" id="CHEBI:29105"/>
    </cofactor>
    <text evidence="6">Binds 1 zinc ion per subunit.</text>
</comment>
<evidence type="ECO:0000313" key="9">
    <source>
        <dbReference type="EMBL" id="KAK1271633.1"/>
    </source>
</evidence>
<keyword evidence="3 6" id="KW-0378">Hydrolase</keyword>
<evidence type="ECO:0000256" key="4">
    <source>
        <dbReference type="ARBA" id="ARBA00022833"/>
    </source>
</evidence>
<keyword evidence="4 6" id="KW-0862">Zinc</keyword>
<keyword evidence="7" id="KW-0472">Membrane</keyword>
<accession>A0AAV9B4G2</accession>
<keyword evidence="2" id="KW-0479">Metal-binding</keyword>
<dbReference type="GO" id="GO:0046872">
    <property type="term" value="F:metal ion binding"/>
    <property type="evidence" value="ECO:0007669"/>
    <property type="project" value="UniProtKB-KW"/>
</dbReference>
<feature type="domain" description="Peptidase M48" evidence="8">
    <location>
        <begin position="96"/>
        <end position="214"/>
    </location>
</feature>
<gene>
    <name evidence="9" type="ORF">QJS04_geneDACA022815</name>
</gene>
<evidence type="ECO:0000256" key="3">
    <source>
        <dbReference type="ARBA" id="ARBA00022801"/>
    </source>
</evidence>
<dbReference type="InterPro" id="IPR001915">
    <property type="entry name" value="Peptidase_M48"/>
</dbReference>
<evidence type="ECO:0000256" key="5">
    <source>
        <dbReference type="ARBA" id="ARBA00023049"/>
    </source>
</evidence>
<dbReference type="PANTHER" id="PTHR22726:SF1">
    <property type="entry name" value="METALLOENDOPEPTIDASE OMA1, MITOCHONDRIAL"/>
    <property type="match status" value="1"/>
</dbReference>
<feature type="transmembrane region" description="Helical" evidence="7">
    <location>
        <begin position="159"/>
        <end position="178"/>
    </location>
</feature>
<dbReference type="Proteomes" id="UP001179952">
    <property type="component" value="Unassembled WGS sequence"/>
</dbReference>
<dbReference type="EMBL" id="JAUJYN010000005">
    <property type="protein sequence ID" value="KAK1271633.1"/>
    <property type="molecule type" value="Genomic_DNA"/>
</dbReference>
<dbReference type="GO" id="GO:0016020">
    <property type="term" value="C:membrane"/>
    <property type="evidence" value="ECO:0007669"/>
    <property type="project" value="TreeGrafter"/>
</dbReference>
<keyword evidence="7" id="KW-0812">Transmembrane</keyword>
<dbReference type="PANTHER" id="PTHR22726">
    <property type="entry name" value="METALLOENDOPEPTIDASE OMA1"/>
    <property type="match status" value="1"/>
</dbReference>
<dbReference type="GO" id="GO:0051603">
    <property type="term" value="P:proteolysis involved in protein catabolic process"/>
    <property type="evidence" value="ECO:0007669"/>
    <property type="project" value="TreeGrafter"/>
</dbReference>
<organism evidence="9 10">
    <name type="scientific">Acorus gramineus</name>
    <name type="common">Dwarf sweet flag</name>
    <dbReference type="NCBI Taxonomy" id="55184"/>
    <lineage>
        <taxon>Eukaryota</taxon>
        <taxon>Viridiplantae</taxon>
        <taxon>Streptophyta</taxon>
        <taxon>Embryophyta</taxon>
        <taxon>Tracheophyta</taxon>
        <taxon>Spermatophyta</taxon>
        <taxon>Magnoliopsida</taxon>
        <taxon>Liliopsida</taxon>
        <taxon>Acoraceae</taxon>
        <taxon>Acorus</taxon>
    </lineage>
</organism>
<evidence type="ECO:0000256" key="1">
    <source>
        <dbReference type="ARBA" id="ARBA00022670"/>
    </source>
</evidence>
<proteinExistence type="inferred from homology"/>
<comment type="similarity">
    <text evidence="6">Belongs to the peptidase M48 family.</text>
</comment>
<evidence type="ECO:0000259" key="8">
    <source>
        <dbReference type="Pfam" id="PF01435"/>
    </source>
</evidence>
<dbReference type="Pfam" id="PF01435">
    <property type="entry name" value="Peptidase_M48"/>
    <property type="match status" value="1"/>
</dbReference>
<protein>
    <recommendedName>
        <fullName evidence="8">Peptidase M48 domain-containing protein</fullName>
    </recommendedName>
</protein>
<comment type="caution">
    <text evidence="9">The sequence shown here is derived from an EMBL/GenBank/DDBJ whole genome shotgun (WGS) entry which is preliminary data.</text>
</comment>
<dbReference type="InterPro" id="IPR051156">
    <property type="entry name" value="Mito/Outer_Membr_Metalloprot"/>
</dbReference>